<sequence length="28" mass="3062">ESNRMALLPSVSVSGWEIDDSDAKANNR</sequence>
<gene>
    <name evidence="1" type="ORF">TOA249_LOCUS19265</name>
</gene>
<feature type="non-terminal residue" evidence="1">
    <location>
        <position position="1"/>
    </location>
</feature>
<evidence type="ECO:0000313" key="2">
    <source>
        <dbReference type="Proteomes" id="UP000663838"/>
    </source>
</evidence>
<dbReference type="AlphaFoldDB" id="A0A821KJ58"/>
<accession>A0A821KJ58</accession>
<proteinExistence type="predicted"/>
<organism evidence="1 2">
    <name type="scientific">Rotaria socialis</name>
    <dbReference type="NCBI Taxonomy" id="392032"/>
    <lineage>
        <taxon>Eukaryota</taxon>
        <taxon>Metazoa</taxon>
        <taxon>Spiralia</taxon>
        <taxon>Gnathifera</taxon>
        <taxon>Rotifera</taxon>
        <taxon>Eurotatoria</taxon>
        <taxon>Bdelloidea</taxon>
        <taxon>Philodinida</taxon>
        <taxon>Philodinidae</taxon>
        <taxon>Rotaria</taxon>
    </lineage>
</organism>
<name>A0A821KJ58_9BILA</name>
<comment type="caution">
    <text evidence="1">The sequence shown here is derived from an EMBL/GenBank/DDBJ whole genome shotgun (WGS) entry which is preliminary data.</text>
</comment>
<evidence type="ECO:0000313" key="1">
    <source>
        <dbReference type="EMBL" id="CAF4735962.1"/>
    </source>
</evidence>
<reference evidence="1" key="1">
    <citation type="submission" date="2021-02" db="EMBL/GenBank/DDBJ databases">
        <authorList>
            <person name="Nowell W R."/>
        </authorList>
    </citation>
    <scope>NUCLEOTIDE SEQUENCE</scope>
</reference>
<dbReference type="Proteomes" id="UP000663838">
    <property type="component" value="Unassembled WGS sequence"/>
</dbReference>
<protein>
    <submittedName>
        <fullName evidence="1">Uncharacterized protein</fullName>
    </submittedName>
</protein>
<dbReference type="EMBL" id="CAJOBS010001495">
    <property type="protein sequence ID" value="CAF4735962.1"/>
    <property type="molecule type" value="Genomic_DNA"/>
</dbReference>